<dbReference type="PROSITE" id="PS00409">
    <property type="entry name" value="PROKAR_NTER_METHYL"/>
    <property type="match status" value="1"/>
</dbReference>
<evidence type="ECO:0000313" key="14">
    <source>
        <dbReference type="EMBL" id="PPK54223.1"/>
    </source>
</evidence>
<evidence type="ECO:0000256" key="2">
    <source>
        <dbReference type="ARBA" id="ARBA00021549"/>
    </source>
</evidence>
<dbReference type="SUPFAM" id="SSF54523">
    <property type="entry name" value="Pili subunits"/>
    <property type="match status" value="1"/>
</dbReference>
<keyword evidence="16" id="KW-1185">Reference proteome</keyword>
<dbReference type="InterPro" id="IPR049875">
    <property type="entry name" value="TypeII_GspH"/>
</dbReference>
<evidence type="ECO:0000259" key="12">
    <source>
        <dbReference type="Pfam" id="PF12019"/>
    </source>
</evidence>
<dbReference type="NCBIfam" id="TIGR02532">
    <property type="entry name" value="IV_pilin_GFxxxE"/>
    <property type="match status" value="1"/>
</dbReference>
<evidence type="ECO:0000256" key="9">
    <source>
        <dbReference type="ARBA" id="ARBA00025772"/>
    </source>
</evidence>
<evidence type="ECO:0000256" key="4">
    <source>
        <dbReference type="ARBA" id="ARBA00022481"/>
    </source>
</evidence>
<evidence type="ECO:0000256" key="8">
    <source>
        <dbReference type="ARBA" id="ARBA00023136"/>
    </source>
</evidence>
<protein>
    <recommendedName>
        <fullName evidence="2">Type II secretion system protein H</fullName>
    </recommendedName>
    <alternativeName>
        <fullName evidence="10">General secretion pathway protein H</fullName>
    </alternativeName>
</protein>
<dbReference type="AlphaFoldDB" id="A0A2S6G5D9"/>
<dbReference type="InterPro" id="IPR022346">
    <property type="entry name" value="T2SS_GspH"/>
</dbReference>
<organism evidence="14 15">
    <name type="scientific">Marinobacter persicus</name>
    <dbReference type="NCBI Taxonomy" id="930118"/>
    <lineage>
        <taxon>Bacteria</taxon>
        <taxon>Pseudomonadati</taxon>
        <taxon>Pseudomonadota</taxon>
        <taxon>Gammaproteobacteria</taxon>
        <taxon>Pseudomonadales</taxon>
        <taxon>Marinobacteraceae</taxon>
        <taxon>Marinobacter</taxon>
    </lineage>
</organism>
<comment type="caution">
    <text evidence="14">The sequence shown here is derived from an EMBL/GenBank/DDBJ whole genome shotgun (WGS) entry which is preliminary data.</text>
</comment>
<evidence type="ECO:0000256" key="10">
    <source>
        <dbReference type="ARBA" id="ARBA00030775"/>
    </source>
</evidence>
<dbReference type="GO" id="GO:0005886">
    <property type="term" value="C:plasma membrane"/>
    <property type="evidence" value="ECO:0007669"/>
    <property type="project" value="UniProtKB-SubCell"/>
</dbReference>
<gene>
    <name evidence="14" type="ORF">B0H24_101721</name>
    <name evidence="13" type="ORF">BY455_12021</name>
</gene>
<evidence type="ECO:0000313" key="15">
    <source>
        <dbReference type="Proteomes" id="UP000239446"/>
    </source>
</evidence>
<accession>A0A2S6G5D9</accession>
<dbReference type="NCBIfam" id="TIGR01708">
    <property type="entry name" value="typeII_sec_gspH"/>
    <property type="match status" value="1"/>
</dbReference>
<sequence length="190" mass="21036">MRPTSASGMLSSKRRQSGTAEGGFTLIEILVVLIIVGLLASLAVVNLTGNSRLRELQQQVRDVYLLMQAASEQAVLNNREYGLVLEEGGYRFVAMDDESGDWITNEERIFRPRTLPEWLVVTVQVAADAPRLPSDDKEGPQPEIVFYSSGETTPFELAFSVQEGPTVRHVIRSDGFSPMEWLQPGAEEVP</sequence>
<keyword evidence="8 11" id="KW-0472">Membrane</keyword>
<proteinExistence type="inferred from homology"/>
<dbReference type="Proteomes" id="UP000239446">
    <property type="component" value="Unassembled WGS sequence"/>
</dbReference>
<evidence type="ECO:0000256" key="6">
    <source>
        <dbReference type="ARBA" id="ARBA00022692"/>
    </source>
</evidence>
<reference evidence="13 16" key="1">
    <citation type="submission" date="2018-02" db="EMBL/GenBank/DDBJ databases">
        <title>Deep subsurface shale carbon reservoir microbial communities from Ohio and West Virginia, USA.</title>
        <authorList>
            <person name="Wrighton K."/>
        </authorList>
    </citation>
    <scope>NUCLEOTIDE SEQUENCE [LARGE SCALE GENOMIC DNA]</scope>
    <source>
        <strain evidence="13 16">UTICA-S1B6</strain>
    </source>
</reference>
<keyword evidence="4" id="KW-0488">Methylation</keyword>
<keyword evidence="3" id="KW-1003">Cell membrane</keyword>
<dbReference type="InterPro" id="IPR045584">
    <property type="entry name" value="Pilin-like"/>
</dbReference>
<dbReference type="Pfam" id="PF12019">
    <property type="entry name" value="GspH"/>
    <property type="match status" value="1"/>
</dbReference>
<evidence type="ECO:0000256" key="7">
    <source>
        <dbReference type="ARBA" id="ARBA00022989"/>
    </source>
</evidence>
<evidence type="ECO:0000313" key="16">
    <source>
        <dbReference type="Proteomes" id="UP000239648"/>
    </source>
</evidence>
<dbReference type="Pfam" id="PF07963">
    <property type="entry name" value="N_methyl"/>
    <property type="match status" value="1"/>
</dbReference>
<evidence type="ECO:0000313" key="13">
    <source>
        <dbReference type="EMBL" id="PPK50771.1"/>
    </source>
</evidence>
<evidence type="ECO:0000256" key="11">
    <source>
        <dbReference type="SAM" id="Phobius"/>
    </source>
</evidence>
<keyword evidence="5" id="KW-0997">Cell inner membrane</keyword>
<dbReference type="EMBL" id="PTIU01000017">
    <property type="protein sequence ID" value="PPK54223.1"/>
    <property type="molecule type" value="Genomic_DNA"/>
</dbReference>
<dbReference type="Proteomes" id="UP000239648">
    <property type="component" value="Unassembled WGS sequence"/>
</dbReference>
<comment type="subcellular location">
    <subcellularLocation>
        <location evidence="1">Cell inner membrane</location>
        <topology evidence="1">Single-pass membrane protein</topology>
    </subcellularLocation>
</comment>
<reference evidence="14 15" key="2">
    <citation type="submission" date="2018-02" db="EMBL/GenBank/DDBJ databases">
        <title>Subsurface microbial communities from deep shales in Ohio and West Virginia, USA.</title>
        <authorList>
            <person name="Wrighton K."/>
        </authorList>
    </citation>
    <scope>NUCLEOTIDE SEQUENCE [LARGE SCALE GENOMIC DNA]</scope>
    <source>
        <strain evidence="14 15">UTICA-S1B9</strain>
    </source>
</reference>
<keyword evidence="6 11" id="KW-0812">Transmembrane</keyword>
<evidence type="ECO:0000256" key="5">
    <source>
        <dbReference type="ARBA" id="ARBA00022519"/>
    </source>
</evidence>
<dbReference type="Gene3D" id="3.55.40.10">
    <property type="entry name" value="minor pseudopilin epsh domain"/>
    <property type="match status" value="1"/>
</dbReference>
<name>A0A2S6G5D9_9GAMM</name>
<evidence type="ECO:0000256" key="3">
    <source>
        <dbReference type="ARBA" id="ARBA00022475"/>
    </source>
</evidence>
<dbReference type="EMBL" id="PTIT01000020">
    <property type="protein sequence ID" value="PPK50771.1"/>
    <property type="molecule type" value="Genomic_DNA"/>
</dbReference>
<dbReference type="GO" id="GO:0015628">
    <property type="term" value="P:protein secretion by the type II secretion system"/>
    <property type="evidence" value="ECO:0007669"/>
    <property type="project" value="InterPro"/>
</dbReference>
<feature type="domain" description="General secretion pathway GspH" evidence="12">
    <location>
        <begin position="60"/>
        <end position="175"/>
    </location>
</feature>
<evidence type="ECO:0000256" key="1">
    <source>
        <dbReference type="ARBA" id="ARBA00004377"/>
    </source>
</evidence>
<dbReference type="InterPro" id="IPR002416">
    <property type="entry name" value="T2SS_protein-GspH"/>
</dbReference>
<keyword evidence="7 11" id="KW-1133">Transmembrane helix</keyword>
<feature type="transmembrane region" description="Helical" evidence="11">
    <location>
        <begin position="24"/>
        <end position="47"/>
    </location>
</feature>
<comment type="similarity">
    <text evidence="9">Belongs to the GSP H family.</text>
</comment>
<dbReference type="PRINTS" id="PR00885">
    <property type="entry name" value="BCTERIALGSPH"/>
</dbReference>
<dbReference type="GO" id="GO:0015627">
    <property type="term" value="C:type II protein secretion system complex"/>
    <property type="evidence" value="ECO:0007669"/>
    <property type="project" value="InterPro"/>
</dbReference>
<dbReference type="InterPro" id="IPR012902">
    <property type="entry name" value="N_methyl_site"/>
</dbReference>